<dbReference type="PANTHER" id="PTHR34309">
    <property type="entry name" value="SLR1406 PROTEIN"/>
    <property type="match status" value="1"/>
</dbReference>
<dbReference type="OrthoDB" id="9778896at2"/>
<name>A0A174YFA2_9FIRM</name>
<protein>
    <submittedName>
        <fullName evidence="1">Uncharacterized conserved protein</fullName>
    </submittedName>
</protein>
<dbReference type="Proteomes" id="UP000078383">
    <property type="component" value="Unassembled WGS sequence"/>
</dbReference>
<dbReference type="EMBL" id="CZBX01000006">
    <property type="protein sequence ID" value="CUQ86866.1"/>
    <property type="molecule type" value="Genomic_DNA"/>
</dbReference>
<dbReference type="Pfam" id="PF03928">
    <property type="entry name" value="HbpS-like"/>
    <property type="match status" value="1"/>
</dbReference>
<dbReference type="AlphaFoldDB" id="A0A174YFA2"/>
<organism evidence="1 2">
    <name type="scientific">[Ruminococcus] torques</name>
    <dbReference type="NCBI Taxonomy" id="33039"/>
    <lineage>
        <taxon>Bacteria</taxon>
        <taxon>Bacillati</taxon>
        <taxon>Bacillota</taxon>
        <taxon>Clostridia</taxon>
        <taxon>Lachnospirales</taxon>
        <taxon>Lachnospiraceae</taxon>
        <taxon>Mediterraneibacter</taxon>
    </lineage>
</organism>
<evidence type="ECO:0000313" key="2">
    <source>
        <dbReference type="Proteomes" id="UP000078383"/>
    </source>
</evidence>
<dbReference type="InterPro" id="IPR005624">
    <property type="entry name" value="PduO/GlcC-like"/>
</dbReference>
<reference evidence="1 2" key="1">
    <citation type="submission" date="2015-09" db="EMBL/GenBank/DDBJ databases">
        <authorList>
            <consortium name="Pathogen Informatics"/>
        </authorList>
    </citation>
    <scope>NUCLEOTIDE SEQUENCE [LARGE SCALE GENOMIC DNA]</scope>
    <source>
        <strain evidence="1 2">2789STDY5834889</strain>
    </source>
</reference>
<dbReference type="InterPro" id="IPR038084">
    <property type="entry name" value="PduO/GlcC-like_sf"/>
</dbReference>
<accession>A0A174YFA2</accession>
<dbReference type="Gene3D" id="3.30.450.150">
    <property type="entry name" value="Haem-degrading domain"/>
    <property type="match status" value="1"/>
</dbReference>
<dbReference type="PANTHER" id="PTHR34309:SF1">
    <property type="entry name" value="PROTEIN GLCG"/>
    <property type="match status" value="1"/>
</dbReference>
<dbReference type="InterPro" id="IPR052517">
    <property type="entry name" value="GlcG_carb_metab_protein"/>
</dbReference>
<dbReference type="RefSeq" id="WP_055146035.1">
    <property type="nucleotide sequence ID" value="NZ_CZBS01000003.1"/>
</dbReference>
<evidence type="ECO:0000313" key="1">
    <source>
        <dbReference type="EMBL" id="CUQ86866.1"/>
    </source>
</evidence>
<gene>
    <name evidence="1" type="ORF">ERS852502_01430</name>
</gene>
<proteinExistence type="predicted"/>
<sequence length="173" mass="18321">MNEQEITSAVQAVLDQMKEAAPQHTHKHVCQCKKHQMTLKLANALIEKVKAEAARVGVNAVVAVSDKAGRPVAVQCMDDAYIASFDIALNKTYTSASLKMSTAELSQLSQPGQPLYGIQFTNDGKIVIFGGGEVLEADGKIVGALGVSGGTAEQDTAIAAYGKQVFKEVLKCL</sequence>
<dbReference type="SUPFAM" id="SSF143744">
    <property type="entry name" value="GlcG-like"/>
    <property type="match status" value="1"/>
</dbReference>